<keyword evidence="2" id="KW-1185">Reference proteome</keyword>
<proteinExistence type="predicted"/>
<accession>A0A4U2Y131</accession>
<dbReference type="RefSeq" id="WP_107897795.1">
    <property type="nucleotide sequence ID" value="NZ_PYWM01000060.1"/>
</dbReference>
<dbReference type="AlphaFoldDB" id="A0A4U2Y131"/>
<reference evidence="1 2" key="1">
    <citation type="submission" date="2019-04" db="EMBL/GenBank/DDBJ databases">
        <title>Lysinibacillus genome sequencing.</title>
        <authorList>
            <person name="Dunlap C."/>
        </authorList>
    </citation>
    <scope>NUCLEOTIDE SEQUENCE [LARGE SCALE GENOMIC DNA]</scope>
    <source>
        <strain evidence="1 2">CCTCC AB 2010389</strain>
    </source>
</reference>
<name>A0A4U2Y131_9BACI</name>
<gene>
    <name evidence="1" type="ORF">FC756_25170</name>
</gene>
<dbReference type="EMBL" id="SZPU01000125">
    <property type="protein sequence ID" value="TKI53212.1"/>
    <property type="molecule type" value="Genomic_DNA"/>
</dbReference>
<comment type="caution">
    <text evidence="1">The sequence shown here is derived from an EMBL/GenBank/DDBJ whole genome shotgun (WGS) entry which is preliminary data.</text>
</comment>
<sequence>MENEHVTIKLERDPSGQVIKEWQNDHWITSSYDELGNRSQITSSLGAKIDVTRNELGNVLQISNKTAHGRYYEFTDAYGEKKVTVLHTNDPNPNRVGPTHAHAGMVHPADTTKRRTMDFKNQENKYFPINDPKGVDHHLEIKCRK</sequence>
<evidence type="ECO:0000313" key="2">
    <source>
        <dbReference type="Proteomes" id="UP000308744"/>
    </source>
</evidence>
<dbReference type="Proteomes" id="UP000308744">
    <property type="component" value="Unassembled WGS sequence"/>
</dbReference>
<evidence type="ECO:0000313" key="1">
    <source>
        <dbReference type="EMBL" id="TKI53212.1"/>
    </source>
</evidence>
<protein>
    <submittedName>
        <fullName evidence="1">Uncharacterized protein</fullName>
    </submittedName>
</protein>
<organism evidence="1 2">
    <name type="scientific">Lysinibacillus mangiferihumi</name>
    <dbReference type="NCBI Taxonomy" id="1130819"/>
    <lineage>
        <taxon>Bacteria</taxon>
        <taxon>Bacillati</taxon>
        <taxon>Bacillota</taxon>
        <taxon>Bacilli</taxon>
        <taxon>Bacillales</taxon>
        <taxon>Bacillaceae</taxon>
        <taxon>Lysinibacillus</taxon>
    </lineage>
</organism>